<dbReference type="PANTHER" id="PTHR43298">
    <property type="entry name" value="MULTIDRUG RESISTANCE PROTEIN NORM-RELATED"/>
    <property type="match status" value="1"/>
</dbReference>
<dbReference type="EMBL" id="CACVAZ010000003">
    <property type="protein sequence ID" value="CAA6802332.1"/>
    <property type="molecule type" value="Genomic_DNA"/>
</dbReference>
<keyword evidence="7" id="KW-0406">Ion transport</keyword>
<evidence type="ECO:0000256" key="4">
    <source>
        <dbReference type="ARBA" id="ARBA00022475"/>
    </source>
</evidence>
<feature type="transmembrane region" description="Helical" evidence="10">
    <location>
        <begin position="21"/>
        <end position="48"/>
    </location>
</feature>
<organism evidence="11">
    <name type="scientific">uncultured Sulfurovum sp</name>
    <dbReference type="NCBI Taxonomy" id="269237"/>
    <lineage>
        <taxon>Bacteria</taxon>
        <taxon>Pseudomonadati</taxon>
        <taxon>Campylobacterota</taxon>
        <taxon>Epsilonproteobacteria</taxon>
        <taxon>Campylobacterales</taxon>
        <taxon>Sulfurovaceae</taxon>
        <taxon>Sulfurovum</taxon>
        <taxon>environmental samples</taxon>
    </lineage>
</organism>
<evidence type="ECO:0000313" key="11">
    <source>
        <dbReference type="EMBL" id="CAA6802332.1"/>
    </source>
</evidence>
<dbReference type="GO" id="GO:0015297">
    <property type="term" value="F:antiporter activity"/>
    <property type="evidence" value="ECO:0007669"/>
    <property type="project" value="UniProtKB-KW"/>
</dbReference>
<dbReference type="InterPro" id="IPR048279">
    <property type="entry name" value="MdtK-like"/>
</dbReference>
<proteinExistence type="predicted"/>
<comment type="subcellular location">
    <subcellularLocation>
        <location evidence="1">Cell membrane</location>
        <topology evidence="1">Multi-pass membrane protein</topology>
    </subcellularLocation>
</comment>
<feature type="transmembrane region" description="Helical" evidence="10">
    <location>
        <begin position="54"/>
        <end position="75"/>
    </location>
</feature>
<evidence type="ECO:0000256" key="6">
    <source>
        <dbReference type="ARBA" id="ARBA00022989"/>
    </source>
</evidence>
<name>A0A6S6SG80_9BACT</name>
<feature type="transmembrane region" description="Helical" evidence="10">
    <location>
        <begin position="168"/>
        <end position="188"/>
    </location>
</feature>
<keyword evidence="3" id="KW-0050">Antiport</keyword>
<reference evidence="11" key="1">
    <citation type="submission" date="2020-01" db="EMBL/GenBank/DDBJ databases">
        <authorList>
            <person name="Meier V. D."/>
            <person name="Meier V D."/>
        </authorList>
    </citation>
    <scope>NUCLEOTIDE SEQUENCE</scope>
    <source>
        <strain evidence="11">HLG_WM_MAG_02</strain>
    </source>
</reference>
<dbReference type="CDD" id="cd13137">
    <property type="entry name" value="MATE_NorM_like"/>
    <property type="match status" value="1"/>
</dbReference>
<dbReference type="PANTHER" id="PTHR43298:SF2">
    <property type="entry name" value="FMN_FAD EXPORTER YEEO-RELATED"/>
    <property type="match status" value="1"/>
</dbReference>
<gene>
    <name evidence="11" type="ORF">HELGO_WM27997</name>
</gene>
<keyword evidence="6 10" id="KW-1133">Transmembrane helix</keyword>
<protein>
    <recommendedName>
        <fullName evidence="9">Multidrug-efflux transporter</fullName>
    </recommendedName>
</protein>
<keyword evidence="4" id="KW-1003">Cell membrane</keyword>
<dbReference type="GO" id="GO:0042910">
    <property type="term" value="F:xenobiotic transmembrane transporter activity"/>
    <property type="evidence" value="ECO:0007669"/>
    <property type="project" value="InterPro"/>
</dbReference>
<dbReference type="GO" id="GO:0006811">
    <property type="term" value="P:monoatomic ion transport"/>
    <property type="evidence" value="ECO:0007669"/>
    <property type="project" value="UniProtKB-KW"/>
</dbReference>
<evidence type="ECO:0000256" key="10">
    <source>
        <dbReference type="SAM" id="Phobius"/>
    </source>
</evidence>
<feature type="transmembrane region" description="Helical" evidence="10">
    <location>
        <begin position="413"/>
        <end position="433"/>
    </location>
</feature>
<dbReference type="InterPro" id="IPR050222">
    <property type="entry name" value="MATE_MdtK"/>
</dbReference>
<evidence type="ECO:0000256" key="1">
    <source>
        <dbReference type="ARBA" id="ARBA00004651"/>
    </source>
</evidence>
<evidence type="ECO:0000256" key="3">
    <source>
        <dbReference type="ARBA" id="ARBA00022449"/>
    </source>
</evidence>
<evidence type="ECO:0000256" key="2">
    <source>
        <dbReference type="ARBA" id="ARBA00022448"/>
    </source>
</evidence>
<evidence type="ECO:0000256" key="8">
    <source>
        <dbReference type="ARBA" id="ARBA00023136"/>
    </source>
</evidence>
<feature type="transmembrane region" description="Helical" evidence="10">
    <location>
        <begin position="281"/>
        <end position="301"/>
    </location>
</feature>
<feature type="transmembrane region" description="Helical" evidence="10">
    <location>
        <begin position="132"/>
        <end position="156"/>
    </location>
</feature>
<evidence type="ECO:0000256" key="5">
    <source>
        <dbReference type="ARBA" id="ARBA00022692"/>
    </source>
</evidence>
<feature type="transmembrane region" description="Helical" evidence="10">
    <location>
        <begin position="254"/>
        <end position="275"/>
    </location>
</feature>
<keyword evidence="5 10" id="KW-0812">Transmembrane</keyword>
<keyword evidence="2" id="KW-0813">Transport</keyword>
<keyword evidence="8 10" id="KW-0472">Membrane</keyword>
<evidence type="ECO:0000256" key="7">
    <source>
        <dbReference type="ARBA" id="ARBA00023065"/>
    </source>
</evidence>
<evidence type="ECO:0000256" key="9">
    <source>
        <dbReference type="ARBA" id="ARBA00031636"/>
    </source>
</evidence>
<dbReference type="NCBIfam" id="TIGR00797">
    <property type="entry name" value="matE"/>
    <property type="match status" value="1"/>
</dbReference>
<dbReference type="InterPro" id="IPR002528">
    <property type="entry name" value="MATE_fam"/>
</dbReference>
<accession>A0A6S6SG80</accession>
<dbReference type="AlphaFoldDB" id="A0A6S6SG80"/>
<dbReference type="Pfam" id="PF01554">
    <property type="entry name" value="MatE"/>
    <property type="match status" value="2"/>
</dbReference>
<dbReference type="PIRSF" id="PIRSF006603">
    <property type="entry name" value="DinF"/>
    <property type="match status" value="1"/>
</dbReference>
<sequence length="443" mass="49519">MKLLTIDKLKHKKILSISLPAAFNSLLDMLQVITDLIMVGTISAFAVASVGLGLQALMFIFAMLTLLQVGTNALISRFYGAKKMNQGSLALATLLRFVLYFSVLMVSVWYFGANAFYGWMGVSSEVVLLGTSYVSILTIMIPFIMLKYVFVTALNATGDTTTPMYVKIVSIVLNVFLNYVLIFGHFGFEAMGVAGAAWATVMVNILELFVYFWLYIKGKTPFKPLWYFSKNLLDRALKVGLPATYERVLTVSSFMLFTSIIAGYSTEALAGYQIGLRIEGLAFMPGIGFTIAAMALMGQGLGAKKPEQSYEDVLLVLKYAIGLMFFLSFFMIFTPKLIVQYFTNDVKTIEEASLYLRIVGLSQIPLAFNFVLSGALRGAGDSKRTLRINLTSLWLVRIIPAFILSWYLNDIMWVYIAMISDTFVKAFFLWRAFDTGEWKKIKV</sequence>
<feature type="transmembrane region" description="Helical" evidence="10">
    <location>
        <begin position="388"/>
        <end position="407"/>
    </location>
</feature>
<feature type="transmembrane region" description="Helical" evidence="10">
    <location>
        <begin position="194"/>
        <end position="216"/>
    </location>
</feature>
<feature type="transmembrane region" description="Helical" evidence="10">
    <location>
        <begin position="313"/>
        <end position="334"/>
    </location>
</feature>
<dbReference type="GO" id="GO:0005886">
    <property type="term" value="C:plasma membrane"/>
    <property type="evidence" value="ECO:0007669"/>
    <property type="project" value="UniProtKB-SubCell"/>
</dbReference>
<feature type="transmembrane region" description="Helical" evidence="10">
    <location>
        <begin position="354"/>
        <end position="376"/>
    </location>
</feature>
<feature type="transmembrane region" description="Helical" evidence="10">
    <location>
        <begin position="87"/>
        <end position="112"/>
    </location>
</feature>